<dbReference type="InterPro" id="IPR018247">
    <property type="entry name" value="EF_Hand_1_Ca_BS"/>
</dbReference>
<evidence type="ECO:0000313" key="9">
    <source>
        <dbReference type="EMBL" id="POW08485.1"/>
    </source>
</evidence>
<dbReference type="SUPFAM" id="SSF50182">
    <property type="entry name" value="Sm-like ribonucleoproteins"/>
    <property type="match status" value="1"/>
</dbReference>
<feature type="transmembrane region" description="Helical" evidence="7">
    <location>
        <begin position="252"/>
        <end position="273"/>
    </location>
</feature>
<dbReference type="Proteomes" id="UP000238274">
    <property type="component" value="Unassembled WGS sequence"/>
</dbReference>
<proteinExistence type="predicted"/>
<protein>
    <recommendedName>
        <fullName evidence="8">EF-hand domain-containing protein</fullName>
    </recommendedName>
</protein>
<organism evidence="9 10">
    <name type="scientific">Puccinia striiformis</name>
    <dbReference type="NCBI Taxonomy" id="27350"/>
    <lineage>
        <taxon>Eukaryota</taxon>
        <taxon>Fungi</taxon>
        <taxon>Dikarya</taxon>
        <taxon>Basidiomycota</taxon>
        <taxon>Pucciniomycotina</taxon>
        <taxon>Pucciniomycetes</taxon>
        <taxon>Pucciniales</taxon>
        <taxon>Pucciniaceae</taxon>
        <taxon>Puccinia</taxon>
    </lineage>
</organism>
<dbReference type="PANTHER" id="PTHR31323:SF11">
    <property type="entry name" value="EF-HAND DOMAIN-CONTAINING PROTEIN"/>
    <property type="match status" value="1"/>
</dbReference>
<comment type="subcellular location">
    <subcellularLocation>
        <location evidence="1">Membrane</location>
    </subcellularLocation>
</comment>
<evidence type="ECO:0000256" key="5">
    <source>
        <dbReference type="ARBA" id="ARBA00023136"/>
    </source>
</evidence>
<dbReference type="PANTHER" id="PTHR31323">
    <property type="entry name" value="MECHANOSENSITIVE ION CHANNEL PROTEIN MSY2"/>
    <property type="match status" value="1"/>
</dbReference>
<dbReference type="CDD" id="cd00051">
    <property type="entry name" value="EFh"/>
    <property type="match status" value="1"/>
</dbReference>
<dbReference type="InterPro" id="IPR023408">
    <property type="entry name" value="MscS_beta-dom_sf"/>
</dbReference>
<name>A0A2S4VG89_9BASI</name>
<comment type="caution">
    <text evidence="9">The sequence shown here is derived from an EMBL/GenBank/DDBJ whole genome shotgun (WGS) entry which is preliminary data.</text>
</comment>
<dbReference type="AlphaFoldDB" id="A0A2S4VG89"/>
<keyword evidence="2 7" id="KW-0812">Transmembrane</keyword>
<feature type="compositionally biased region" description="Polar residues" evidence="6">
    <location>
        <begin position="855"/>
        <end position="876"/>
    </location>
</feature>
<feature type="region of interest" description="Disordered" evidence="6">
    <location>
        <begin position="145"/>
        <end position="186"/>
    </location>
</feature>
<dbReference type="VEuPathDB" id="FungiDB:PSHT_09517"/>
<sequence>MPTILRSDESEYSKNFLSSPPEARSSPSRGNSSQMRTSNEYDHRSTASHVTIDDEPSREILNNTPHHQPQPTTQTATTAKLPPDVSPKSHSSGYEEDSRSLTHRYQKALGLGDTTLSSSTRTTKSQNLQSRQKIVGVGAEVFSSTDDDEFDWDDSGESELDETEREERQKRKLHAHHTHLEHENHLRRAKRLRKVYLSLMRLSRPIRTAIILILGCSITITLSSCTFRMFLFLNARHRRDPSLPGHPAKMHILIWSIWTSINIAVSCIIFVLVDIFPVIAIKLSCLLYGSAPEKLKTQVELWMGVRTWTKIALSLTSYWATLLVMFLPVFPFRNDPQLDYFHWIKRVTGALFGTGLVLLAEKILLQIVKINFHRTSLQDRLEENDKALRALDKLAAAKDAAKMHKKSSHFAFGHFTPVPRSGRNTPARMHGTQTPLQERKSHKTHGSTVVNVPMASMVPHTNSSGLVPEGVSAAELTSELQAEALKKKKRPVNLSSMTDQITQVIAQATLKDGMRNADASLDAATHSAKKLARKLFEGLDEDKGGVLTRDEFEPYFKNPADAAEAFKVFDKDGNGDIDRKEMRNAVSRIYRERRALATSLKDMSSAVSKLDGVLVVLALLVSIFIWLFVFNPKGTTSSWFQWRPSFLDSRLSMLFIFSIHPYDVGDLIFIDDSPMFVLEFGLFSTTFQRCDGQVIVAPNSVLFGKKYILNVRRSGPMWEATKVMVSFDTPLEILHEFRTRLRQFVSDHPREWKGGLDVNIDFMQNQNLIQFSDTSSLHMPYSHHVGLTFSKTHQASCRYGTQEQLARLGSPVGSAHLAHEGDEADYGSIEYDLQASPSKLISSKAGSRSHEPFLRSSQRSQPSMRASATSPNSTFLGNAARMGTNSQAPWNTGALPSLGIQTHRL</sequence>
<dbReference type="Pfam" id="PF00924">
    <property type="entry name" value="MS_channel_2nd"/>
    <property type="match status" value="1"/>
</dbReference>
<feature type="transmembrane region" description="Helical" evidence="7">
    <location>
        <begin position="209"/>
        <end position="232"/>
    </location>
</feature>
<keyword evidence="3" id="KW-0106">Calcium</keyword>
<dbReference type="OrthoDB" id="544685at2759"/>
<accession>A0A2S4VG89</accession>
<dbReference type="FunFam" id="2.30.30.60:FF:000006">
    <property type="entry name" value="Predicted mechanosensitive ion channel"/>
    <property type="match status" value="1"/>
</dbReference>
<evidence type="ECO:0000256" key="4">
    <source>
        <dbReference type="ARBA" id="ARBA00022989"/>
    </source>
</evidence>
<keyword evidence="10" id="KW-1185">Reference proteome</keyword>
<evidence type="ECO:0000256" key="1">
    <source>
        <dbReference type="ARBA" id="ARBA00004370"/>
    </source>
</evidence>
<evidence type="ECO:0000256" key="2">
    <source>
        <dbReference type="ARBA" id="ARBA00022692"/>
    </source>
</evidence>
<dbReference type="Gene3D" id="1.10.238.10">
    <property type="entry name" value="EF-hand"/>
    <property type="match status" value="1"/>
</dbReference>
<dbReference type="InterPro" id="IPR002048">
    <property type="entry name" value="EF_hand_dom"/>
</dbReference>
<evidence type="ECO:0000256" key="7">
    <source>
        <dbReference type="SAM" id="Phobius"/>
    </source>
</evidence>
<dbReference type="InterPro" id="IPR011992">
    <property type="entry name" value="EF-hand-dom_pair"/>
</dbReference>
<dbReference type="InterPro" id="IPR006685">
    <property type="entry name" value="MscS_channel_2nd"/>
</dbReference>
<dbReference type="InterPro" id="IPR010920">
    <property type="entry name" value="LSM_dom_sf"/>
</dbReference>
<gene>
    <name evidence="9" type="ORF">PSHT_09517</name>
</gene>
<dbReference type="SUPFAM" id="SSF47473">
    <property type="entry name" value="EF-hand"/>
    <property type="match status" value="1"/>
</dbReference>
<evidence type="ECO:0000256" key="3">
    <source>
        <dbReference type="ARBA" id="ARBA00022837"/>
    </source>
</evidence>
<keyword evidence="4 7" id="KW-1133">Transmembrane helix</keyword>
<feature type="compositionally biased region" description="Low complexity" evidence="6">
    <location>
        <begin position="114"/>
        <end position="125"/>
    </location>
</feature>
<dbReference type="GO" id="GO:0005509">
    <property type="term" value="F:calcium ion binding"/>
    <property type="evidence" value="ECO:0007669"/>
    <property type="project" value="InterPro"/>
</dbReference>
<dbReference type="InterPro" id="IPR058650">
    <property type="entry name" value="Msy1/2-like"/>
</dbReference>
<dbReference type="EMBL" id="PKSM01000136">
    <property type="protein sequence ID" value="POW08485.1"/>
    <property type="molecule type" value="Genomic_DNA"/>
</dbReference>
<feature type="transmembrane region" description="Helical" evidence="7">
    <location>
        <begin position="311"/>
        <end position="330"/>
    </location>
</feature>
<keyword evidence="5 7" id="KW-0472">Membrane</keyword>
<dbReference type="VEuPathDB" id="FungiDB:PSTT_14256"/>
<feature type="transmembrane region" description="Helical" evidence="7">
    <location>
        <begin position="350"/>
        <end position="368"/>
    </location>
</feature>
<dbReference type="Pfam" id="PF25886">
    <property type="entry name" value="Msy1"/>
    <property type="match status" value="1"/>
</dbReference>
<dbReference type="Gene3D" id="2.30.30.60">
    <property type="match status" value="1"/>
</dbReference>
<feature type="transmembrane region" description="Helical" evidence="7">
    <location>
        <begin position="610"/>
        <end position="629"/>
    </location>
</feature>
<dbReference type="PROSITE" id="PS50222">
    <property type="entry name" value="EF_HAND_2"/>
    <property type="match status" value="1"/>
</dbReference>
<dbReference type="GO" id="GO:0005262">
    <property type="term" value="F:calcium channel activity"/>
    <property type="evidence" value="ECO:0007669"/>
    <property type="project" value="TreeGrafter"/>
</dbReference>
<feature type="compositionally biased region" description="Low complexity" evidence="6">
    <location>
        <begin position="18"/>
        <end position="29"/>
    </location>
</feature>
<feature type="compositionally biased region" description="Acidic residues" evidence="6">
    <location>
        <begin position="145"/>
        <end position="164"/>
    </location>
</feature>
<feature type="compositionally biased region" description="Low complexity" evidence="6">
    <location>
        <begin position="64"/>
        <end position="79"/>
    </location>
</feature>
<feature type="region of interest" description="Disordered" evidence="6">
    <location>
        <begin position="1"/>
        <end position="132"/>
    </location>
</feature>
<dbReference type="GO" id="GO:0016020">
    <property type="term" value="C:membrane"/>
    <property type="evidence" value="ECO:0007669"/>
    <property type="project" value="UniProtKB-SubCell"/>
</dbReference>
<evidence type="ECO:0000259" key="8">
    <source>
        <dbReference type="PROSITE" id="PS50222"/>
    </source>
</evidence>
<dbReference type="GO" id="GO:0006874">
    <property type="term" value="P:intracellular calcium ion homeostasis"/>
    <property type="evidence" value="ECO:0007669"/>
    <property type="project" value="TreeGrafter"/>
</dbReference>
<dbReference type="PROSITE" id="PS00018">
    <property type="entry name" value="EF_HAND_1"/>
    <property type="match status" value="1"/>
</dbReference>
<feature type="compositionally biased region" description="Basic and acidic residues" evidence="6">
    <location>
        <begin position="39"/>
        <end position="58"/>
    </location>
</feature>
<reference evidence="10" key="2">
    <citation type="journal article" date="2018" name="BMC Genomics">
        <title>Genomic insights into host adaptation between the wheat stripe rust pathogen (Puccinia striiformis f. sp. tritici) and the barley stripe rust pathogen (Puccinia striiformis f. sp. hordei).</title>
        <authorList>
            <person name="Xia C."/>
            <person name="Wang M."/>
            <person name="Yin C."/>
            <person name="Cornejo O.E."/>
            <person name="Hulbert S.H."/>
            <person name="Chen X."/>
        </authorList>
    </citation>
    <scope>NUCLEOTIDE SEQUENCE [LARGE SCALE GENOMIC DNA]</scope>
    <source>
        <strain evidence="10">93TX-2</strain>
    </source>
</reference>
<evidence type="ECO:0000313" key="10">
    <source>
        <dbReference type="Proteomes" id="UP000238274"/>
    </source>
</evidence>
<feature type="domain" description="EF-hand" evidence="8">
    <location>
        <begin position="557"/>
        <end position="592"/>
    </location>
</feature>
<dbReference type="SMART" id="SM00054">
    <property type="entry name" value="EFh"/>
    <property type="match status" value="2"/>
</dbReference>
<feature type="region of interest" description="Disordered" evidence="6">
    <location>
        <begin position="414"/>
        <end position="444"/>
    </location>
</feature>
<dbReference type="Pfam" id="PF13405">
    <property type="entry name" value="EF-hand_6"/>
    <property type="match status" value="1"/>
</dbReference>
<feature type="compositionally biased region" description="Basic and acidic residues" evidence="6">
    <location>
        <begin position="1"/>
        <end position="12"/>
    </location>
</feature>
<evidence type="ECO:0000256" key="6">
    <source>
        <dbReference type="SAM" id="MobiDB-lite"/>
    </source>
</evidence>
<reference evidence="10" key="3">
    <citation type="journal article" date="2018" name="Mol. Plant Microbe Interact.">
        <title>Genome sequence resources for the wheat stripe rust pathogen (Puccinia striiformis f. sp. tritici) and the barley stripe rust pathogen (Puccinia striiformis f. sp. hordei).</title>
        <authorList>
            <person name="Xia C."/>
            <person name="Wang M."/>
            <person name="Yin C."/>
            <person name="Cornejo O.E."/>
            <person name="Hulbert S.H."/>
            <person name="Chen X."/>
        </authorList>
    </citation>
    <scope>NUCLEOTIDE SEQUENCE [LARGE SCALE GENOMIC DNA]</scope>
    <source>
        <strain evidence="10">93TX-2</strain>
    </source>
</reference>
<feature type="region of interest" description="Disordered" evidence="6">
    <location>
        <begin position="842"/>
        <end position="905"/>
    </location>
</feature>
<reference evidence="9 10" key="1">
    <citation type="submission" date="2017-12" db="EMBL/GenBank/DDBJ databases">
        <title>Gene loss provides genomic basis for host adaptation in cereal stripe rust fungi.</title>
        <authorList>
            <person name="Xia C."/>
        </authorList>
    </citation>
    <scope>NUCLEOTIDE SEQUENCE [LARGE SCALE GENOMIC DNA]</scope>
    <source>
        <strain evidence="9 10">93TX-2</strain>
    </source>
</reference>